<feature type="signal peptide" evidence="5">
    <location>
        <begin position="1"/>
        <end position="26"/>
    </location>
</feature>
<evidence type="ECO:0000256" key="4">
    <source>
        <dbReference type="ARBA" id="ARBA00038306"/>
    </source>
</evidence>
<dbReference type="InterPro" id="IPR027385">
    <property type="entry name" value="Beta-barrel_OMP"/>
</dbReference>
<evidence type="ECO:0000313" key="8">
    <source>
        <dbReference type="Proteomes" id="UP000015480"/>
    </source>
</evidence>
<keyword evidence="8" id="KW-1185">Reference proteome</keyword>
<dbReference type="AlphaFoldDB" id="S5XQL1"/>
<comment type="similarity">
    <text evidence="4">Belongs to the Omp25/RopB family.</text>
</comment>
<feature type="chain" id="PRO_5004544504" evidence="5">
    <location>
        <begin position="27"/>
        <end position="240"/>
    </location>
</feature>
<gene>
    <name evidence="7" type="ORF">JCM7686_0241</name>
</gene>
<dbReference type="InterPro" id="IPR011250">
    <property type="entry name" value="OMP/PagP_B-barrel"/>
</dbReference>
<dbReference type="STRING" id="1367847.JCM7686_0241"/>
<dbReference type="OrthoDB" id="9815357at2"/>
<evidence type="ECO:0000259" key="6">
    <source>
        <dbReference type="Pfam" id="PF13505"/>
    </source>
</evidence>
<evidence type="ECO:0000256" key="2">
    <source>
        <dbReference type="ARBA" id="ARBA00022729"/>
    </source>
</evidence>
<dbReference type="RefSeq" id="WP_020948992.1">
    <property type="nucleotide sequence ID" value="NC_022041.1"/>
</dbReference>
<dbReference type="Gene3D" id="2.40.160.20">
    <property type="match status" value="1"/>
</dbReference>
<dbReference type="PANTHER" id="PTHR34001:SF3">
    <property type="entry name" value="BLL7405 PROTEIN"/>
    <property type="match status" value="1"/>
</dbReference>
<dbReference type="GO" id="GO:0019867">
    <property type="term" value="C:outer membrane"/>
    <property type="evidence" value="ECO:0007669"/>
    <property type="project" value="InterPro"/>
</dbReference>
<feature type="domain" description="Outer membrane protein beta-barrel" evidence="6">
    <location>
        <begin position="49"/>
        <end position="240"/>
    </location>
</feature>
<organism evidence="7 8">
    <name type="scientific">Paracoccus aminophilus JCM 7686</name>
    <dbReference type="NCBI Taxonomy" id="1367847"/>
    <lineage>
        <taxon>Bacteria</taxon>
        <taxon>Pseudomonadati</taxon>
        <taxon>Pseudomonadota</taxon>
        <taxon>Alphaproteobacteria</taxon>
        <taxon>Rhodobacterales</taxon>
        <taxon>Paracoccaceae</taxon>
        <taxon>Paracoccus</taxon>
    </lineage>
</organism>
<evidence type="ECO:0000313" key="7">
    <source>
        <dbReference type="EMBL" id="AGT07352.1"/>
    </source>
</evidence>
<dbReference type="eggNOG" id="COG3637">
    <property type="taxonomic scope" value="Bacteria"/>
</dbReference>
<dbReference type="InterPro" id="IPR051692">
    <property type="entry name" value="OMP-like"/>
</dbReference>
<dbReference type="PATRIC" id="fig|1367847.3.peg.187"/>
<dbReference type="HOGENOM" id="CLU_037100_1_0_5"/>
<dbReference type="SUPFAM" id="SSF56925">
    <property type="entry name" value="OMPA-like"/>
    <property type="match status" value="1"/>
</dbReference>
<dbReference type="KEGG" id="pami:JCM7686_0241"/>
<comment type="subcellular location">
    <subcellularLocation>
        <location evidence="1">Membrane</location>
    </subcellularLocation>
</comment>
<evidence type="ECO:0000256" key="3">
    <source>
        <dbReference type="ARBA" id="ARBA00023136"/>
    </source>
</evidence>
<dbReference type="Pfam" id="PF13505">
    <property type="entry name" value="OMP_b-brl"/>
    <property type="match status" value="1"/>
</dbReference>
<dbReference type="NCBIfam" id="TIGR01414">
    <property type="entry name" value="autotrans_barl"/>
    <property type="match status" value="1"/>
</dbReference>
<name>S5XQL1_PARAH</name>
<evidence type="ECO:0000256" key="1">
    <source>
        <dbReference type="ARBA" id="ARBA00004370"/>
    </source>
</evidence>
<dbReference type="PANTHER" id="PTHR34001">
    <property type="entry name" value="BLL7405 PROTEIN"/>
    <property type="match status" value="1"/>
</dbReference>
<protein>
    <submittedName>
        <fullName evidence="7">Outer membrane protein</fullName>
    </submittedName>
</protein>
<sequence length="240" mass="25375">MKRGQVLKTLALSAPLALVAGFAANAGGYNAPVVEPVVAPVIEVAPVVGDWQGAYAGVTLGYAFQGKDRVGLNEDGPGGMRDLGELKLKGVNGGVRGGYRWQNGNWVFGPEVSFEGGNIKNDLATDDGYSASSKIKNVFALRAKVGYAVQPDLLIYGSAGAARAKVDYTVDTPTTTMDTSFNRSGYVVGLGVEKKLTERMSLTGEYEYANFGKETLDTGAGITKATPKYNNVRVGLNFQF</sequence>
<proteinExistence type="inferred from homology"/>
<dbReference type="Proteomes" id="UP000015480">
    <property type="component" value="Chromosome"/>
</dbReference>
<reference evidence="7 8" key="1">
    <citation type="journal article" date="2014" name="BMC Genomics">
        <title>Architecture and functions of a multipartite genome of the methylotrophic bacterium Paracoccus aminophilus JCM 7686, containing primary and secondary chromids.</title>
        <authorList>
            <person name="Dziewit L."/>
            <person name="Czarnecki J."/>
            <person name="Wibberg D."/>
            <person name="Radlinska M."/>
            <person name="Mrozek P."/>
            <person name="Szymczak M."/>
            <person name="Schluter A."/>
            <person name="Puhler A."/>
            <person name="Bartosik D."/>
        </authorList>
    </citation>
    <scope>NUCLEOTIDE SEQUENCE [LARGE SCALE GENOMIC DNA]</scope>
    <source>
        <strain evidence="7">JCM 7686</strain>
    </source>
</reference>
<dbReference type="EMBL" id="CP006650">
    <property type="protein sequence ID" value="AGT07352.1"/>
    <property type="molecule type" value="Genomic_DNA"/>
</dbReference>
<accession>S5XQL1</accession>
<evidence type="ECO:0000256" key="5">
    <source>
        <dbReference type="SAM" id="SignalP"/>
    </source>
</evidence>
<dbReference type="InterPro" id="IPR006315">
    <property type="entry name" value="OM_autotransptr_brl_dom"/>
</dbReference>
<keyword evidence="3" id="KW-0472">Membrane</keyword>
<keyword evidence="2 5" id="KW-0732">Signal</keyword>